<dbReference type="PANTHER" id="PTHR11945">
    <property type="entry name" value="MADS BOX PROTEIN"/>
    <property type="match status" value="1"/>
</dbReference>
<evidence type="ECO:0000256" key="1">
    <source>
        <dbReference type="ARBA" id="ARBA00004123"/>
    </source>
</evidence>
<keyword evidence="9" id="KW-1185">Reference proteome</keyword>
<dbReference type="Gene3D" id="3.40.1810.10">
    <property type="entry name" value="Transcription factor, MADS-box"/>
    <property type="match status" value="1"/>
</dbReference>
<dbReference type="SUPFAM" id="SSF55455">
    <property type="entry name" value="SRF-like"/>
    <property type="match status" value="1"/>
</dbReference>
<feature type="compositionally biased region" description="Basic and acidic residues" evidence="6">
    <location>
        <begin position="202"/>
        <end position="220"/>
    </location>
</feature>
<evidence type="ECO:0000256" key="4">
    <source>
        <dbReference type="ARBA" id="ARBA00023163"/>
    </source>
</evidence>
<evidence type="ECO:0000313" key="8">
    <source>
        <dbReference type="EMBL" id="WVN86611.1"/>
    </source>
</evidence>
<feature type="compositionally biased region" description="Polar residues" evidence="6">
    <location>
        <begin position="187"/>
        <end position="201"/>
    </location>
</feature>
<keyword evidence="4" id="KW-0804">Transcription</keyword>
<evidence type="ECO:0000256" key="6">
    <source>
        <dbReference type="SAM" id="MobiDB-lite"/>
    </source>
</evidence>
<evidence type="ECO:0000256" key="2">
    <source>
        <dbReference type="ARBA" id="ARBA00023015"/>
    </source>
</evidence>
<dbReference type="GeneID" id="91085992"/>
<dbReference type="GO" id="GO:0046983">
    <property type="term" value="F:protein dimerization activity"/>
    <property type="evidence" value="ECO:0007669"/>
    <property type="project" value="InterPro"/>
</dbReference>
<keyword evidence="5" id="KW-0539">Nucleus</keyword>
<protein>
    <recommendedName>
        <fullName evidence="7">MADS-box domain-containing protein</fullName>
    </recommendedName>
</protein>
<feature type="compositionally biased region" description="Basic and acidic residues" evidence="6">
    <location>
        <begin position="154"/>
        <end position="163"/>
    </location>
</feature>
<dbReference type="GO" id="GO:0000981">
    <property type="term" value="F:DNA-binding transcription factor activity, RNA polymerase II-specific"/>
    <property type="evidence" value="ECO:0007669"/>
    <property type="project" value="TreeGrafter"/>
</dbReference>
<feature type="compositionally biased region" description="Basic and acidic residues" evidence="6">
    <location>
        <begin position="540"/>
        <end position="559"/>
    </location>
</feature>
<keyword evidence="3" id="KW-0238">DNA-binding</keyword>
<name>A0AAJ8M0H7_9TREE</name>
<dbReference type="SMART" id="SM00432">
    <property type="entry name" value="MADS"/>
    <property type="match status" value="1"/>
</dbReference>
<organism evidence="8 9">
    <name type="scientific">Cryptococcus depauperatus CBS 7841</name>
    <dbReference type="NCBI Taxonomy" id="1295531"/>
    <lineage>
        <taxon>Eukaryota</taxon>
        <taxon>Fungi</taxon>
        <taxon>Dikarya</taxon>
        <taxon>Basidiomycota</taxon>
        <taxon>Agaricomycotina</taxon>
        <taxon>Tremellomycetes</taxon>
        <taxon>Tremellales</taxon>
        <taxon>Cryptococcaceae</taxon>
        <taxon>Cryptococcus</taxon>
    </lineage>
</organism>
<dbReference type="KEGG" id="cdep:91085992"/>
<evidence type="ECO:0000256" key="3">
    <source>
        <dbReference type="ARBA" id="ARBA00023125"/>
    </source>
</evidence>
<keyword evidence="2" id="KW-0805">Transcription regulation</keyword>
<dbReference type="PROSITE" id="PS50066">
    <property type="entry name" value="MADS_BOX_2"/>
    <property type="match status" value="1"/>
</dbReference>
<reference evidence="8" key="2">
    <citation type="journal article" date="2022" name="Elife">
        <title>Obligate sexual reproduction of a homothallic fungus closely related to the Cryptococcus pathogenic species complex.</title>
        <authorList>
            <person name="Passer A.R."/>
            <person name="Clancey S.A."/>
            <person name="Shea T."/>
            <person name="David-Palma M."/>
            <person name="Averette A.F."/>
            <person name="Boekhout T."/>
            <person name="Porcel B.M."/>
            <person name="Nowrousian M."/>
            <person name="Cuomo C.A."/>
            <person name="Sun S."/>
            <person name="Heitman J."/>
            <person name="Coelho M.A."/>
        </authorList>
    </citation>
    <scope>NUCLEOTIDE SEQUENCE</scope>
    <source>
        <strain evidence="8">CBS 7841</strain>
    </source>
</reference>
<dbReference type="InterPro" id="IPR036879">
    <property type="entry name" value="TF_MADSbox_sf"/>
</dbReference>
<evidence type="ECO:0000256" key="5">
    <source>
        <dbReference type="ARBA" id="ARBA00023242"/>
    </source>
</evidence>
<feature type="region of interest" description="Disordered" evidence="6">
    <location>
        <begin position="521"/>
        <end position="559"/>
    </location>
</feature>
<dbReference type="RefSeq" id="XP_066067311.1">
    <property type="nucleotide sequence ID" value="XM_066211214.1"/>
</dbReference>
<feature type="region of interest" description="Disordered" evidence="6">
    <location>
        <begin position="270"/>
        <end position="303"/>
    </location>
</feature>
<gene>
    <name evidence="8" type="ORF">L203_101779</name>
</gene>
<reference evidence="8" key="3">
    <citation type="submission" date="2024-01" db="EMBL/GenBank/DDBJ databases">
        <authorList>
            <person name="Coelho M.A."/>
            <person name="David-Palma M."/>
            <person name="Shea T."/>
            <person name="Sun S."/>
            <person name="Cuomo C.A."/>
            <person name="Heitman J."/>
        </authorList>
    </citation>
    <scope>NUCLEOTIDE SEQUENCE</scope>
    <source>
        <strain evidence="8">CBS 7841</strain>
    </source>
</reference>
<feature type="compositionally biased region" description="Basic and acidic residues" evidence="6">
    <location>
        <begin position="170"/>
        <end position="180"/>
    </location>
</feature>
<reference evidence="8" key="1">
    <citation type="submission" date="2016-06" db="EMBL/GenBank/DDBJ databases">
        <authorList>
            <person name="Cuomo C."/>
            <person name="Litvintseva A."/>
            <person name="Heitman J."/>
            <person name="Chen Y."/>
            <person name="Sun S."/>
            <person name="Springer D."/>
            <person name="Dromer F."/>
            <person name="Young S."/>
            <person name="Zeng Q."/>
            <person name="Chapman S."/>
            <person name="Gujja S."/>
            <person name="Saif S."/>
            <person name="Birren B."/>
        </authorList>
    </citation>
    <scope>NUCLEOTIDE SEQUENCE</scope>
    <source>
        <strain evidence="8">CBS 7841</strain>
    </source>
</reference>
<dbReference type="Pfam" id="PF00319">
    <property type="entry name" value="SRF-TF"/>
    <property type="match status" value="1"/>
</dbReference>
<feature type="compositionally biased region" description="Acidic residues" evidence="6">
    <location>
        <begin position="98"/>
        <end position="108"/>
    </location>
</feature>
<feature type="region of interest" description="Disordered" evidence="6">
    <location>
        <begin position="96"/>
        <end position="227"/>
    </location>
</feature>
<evidence type="ECO:0000313" key="9">
    <source>
        <dbReference type="Proteomes" id="UP000094043"/>
    </source>
</evidence>
<dbReference type="Proteomes" id="UP000094043">
    <property type="component" value="Chromosome 2"/>
</dbReference>
<sequence>MRLALDIEGTLQQTGRAMATDERNRNVTFLKRKAGLMKKAWELSVLCAADVSILIFSNTGKAYEFSSKGLDSEIERYLNYEGMIERRHASEFAAMNLADEDEDEDEDDMVGRGSFKGKNANAGNVNGNGQPMRSLRGKETFKRKTPHNFGDLSDGAHRRGKDEKKRKRSSQKDDGEKKSFIDGILNGSESESDATTEGTRQTNHDPKQAQDEGSRDDQKHSTSSKESLEGLQYALSMHASAPDSAEHRYSGPAAQQADSYLYAASSASQWQPSMPAQPPRPSFETEQPRIASTSSAPPSHPQAAILNLPVHNSSNFSAAHSFYNLSLMGSPSRQYLHSSFPHSGPQAHSLSNEPYVPSSFSSMSSIPSRPKLSMNLAPNLNGGVHWDQQLLARYAEFQLQQNHQRQQRLLLEKQRQQLAELGVPLDDKSLLDEIFGGVGARTGMASSPIMPLESANNAGSGDPNGMDFIWPLSGGSNTLARNGEVAQTQSSSHEDTVARGRLQSCSQIKTWNFDGVEGLKETGTEGGLIPSPVSARSRRPSGDEDLNNKRTKVERSNWS</sequence>
<feature type="compositionally biased region" description="Low complexity" evidence="6">
    <location>
        <begin position="116"/>
        <end position="129"/>
    </location>
</feature>
<dbReference type="GO" id="GO:0000978">
    <property type="term" value="F:RNA polymerase II cis-regulatory region sequence-specific DNA binding"/>
    <property type="evidence" value="ECO:0007669"/>
    <property type="project" value="TreeGrafter"/>
</dbReference>
<dbReference type="EMBL" id="CP143785">
    <property type="protein sequence ID" value="WVN86611.1"/>
    <property type="molecule type" value="Genomic_DNA"/>
</dbReference>
<accession>A0AAJ8M0H7</accession>
<comment type="subcellular location">
    <subcellularLocation>
        <location evidence="1">Nucleus</location>
    </subcellularLocation>
</comment>
<dbReference type="AlphaFoldDB" id="A0AAJ8M0H7"/>
<proteinExistence type="predicted"/>
<dbReference type="PANTHER" id="PTHR11945:SF534">
    <property type="entry name" value="MYOCYTE-SPECIFIC ENHANCER FACTOR 2"/>
    <property type="match status" value="1"/>
</dbReference>
<dbReference type="GO" id="GO:0045944">
    <property type="term" value="P:positive regulation of transcription by RNA polymerase II"/>
    <property type="evidence" value="ECO:0007669"/>
    <property type="project" value="TreeGrafter"/>
</dbReference>
<evidence type="ECO:0000259" key="7">
    <source>
        <dbReference type="PROSITE" id="PS50066"/>
    </source>
</evidence>
<dbReference type="InterPro" id="IPR002100">
    <property type="entry name" value="TF_MADSbox"/>
</dbReference>
<dbReference type="PRINTS" id="PR00404">
    <property type="entry name" value="MADSDOMAIN"/>
</dbReference>
<feature type="domain" description="MADS-box" evidence="7">
    <location>
        <begin position="21"/>
        <end position="69"/>
    </location>
</feature>
<dbReference type="GO" id="GO:0005634">
    <property type="term" value="C:nucleus"/>
    <property type="evidence" value="ECO:0007669"/>
    <property type="project" value="UniProtKB-SubCell"/>
</dbReference>